<evidence type="ECO:0000313" key="3">
    <source>
        <dbReference type="Proteomes" id="UP001055868"/>
    </source>
</evidence>
<proteinExistence type="predicted"/>
<sequence length="182" mass="20203">MDSRARRAETYRWVRDLPYDTVSAHDAAGLRALGRGNCVAKAHLLSEELQRLGATCRMVSWEYELPVLVPVLRELAFSSDVHTSVQVLVEDRWLLVDATHDPALADLGLTVGQWDGESATEPAYPAVGPVAVLDRHGKSPGLDEATWRISREVEATPPHLIAQYQRDLNALFEQARSSRFCG</sequence>
<accession>A0ABY4N165</accession>
<organism evidence="2 3">
    <name type="scientific">Brachybacterium kimchii</name>
    <dbReference type="NCBI Taxonomy" id="2942909"/>
    <lineage>
        <taxon>Bacteria</taxon>
        <taxon>Bacillati</taxon>
        <taxon>Actinomycetota</taxon>
        <taxon>Actinomycetes</taxon>
        <taxon>Micrococcales</taxon>
        <taxon>Dermabacteraceae</taxon>
        <taxon>Brachybacterium</taxon>
    </lineage>
</organism>
<dbReference type="InterPro" id="IPR002931">
    <property type="entry name" value="Transglutaminase-like"/>
</dbReference>
<dbReference type="RefSeq" id="WP_249477309.1">
    <property type="nucleotide sequence ID" value="NZ_CP097218.1"/>
</dbReference>
<name>A0ABY4N165_9MICO</name>
<reference evidence="2" key="1">
    <citation type="submission" date="2022-05" db="EMBL/GenBank/DDBJ databases">
        <title>Genomic analysis of Brachybacterium sp. CBA3104.</title>
        <authorList>
            <person name="Roh S.W."/>
            <person name="Kim Y.B."/>
            <person name="Kim Y."/>
        </authorList>
    </citation>
    <scope>NUCLEOTIDE SEQUENCE</scope>
    <source>
        <strain evidence="2">CBA3104</strain>
    </source>
</reference>
<evidence type="ECO:0000313" key="2">
    <source>
        <dbReference type="EMBL" id="UQN28273.1"/>
    </source>
</evidence>
<dbReference type="Pfam" id="PF01841">
    <property type="entry name" value="Transglut_core"/>
    <property type="match status" value="1"/>
</dbReference>
<keyword evidence="3" id="KW-1185">Reference proteome</keyword>
<gene>
    <name evidence="2" type="ORF">M4486_11495</name>
</gene>
<dbReference type="EMBL" id="CP097218">
    <property type="protein sequence ID" value="UQN28273.1"/>
    <property type="molecule type" value="Genomic_DNA"/>
</dbReference>
<protein>
    <submittedName>
        <fullName evidence="2">Transglutaminase family protein</fullName>
    </submittedName>
</protein>
<dbReference type="SUPFAM" id="SSF54001">
    <property type="entry name" value="Cysteine proteinases"/>
    <property type="match status" value="1"/>
</dbReference>
<evidence type="ECO:0000259" key="1">
    <source>
        <dbReference type="Pfam" id="PF01841"/>
    </source>
</evidence>
<dbReference type="InterPro" id="IPR038765">
    <property type="entry name" value="Papain-like_cys_pep_sf"/>
</dbReference>
<feature type="domain" description="Transglutaminase-like" evidence="1">
    <location>
        <begin position="10"/>
        <end position="98"/>
    </location>
</feature>
<dbReference type="Gene3D" id="3.10.620.30">
    <property type="match status" value="1"/>
</dbReference>
<dbReference type="Proteomes" id="UP001055868">
    <property type="component" value="Chromosome"/>
</dbReference>